<dbReference type="InterPro" id="IPR003439">
    <property type="entry name" value="ABC_transporter-like_ATP-bd"/>
</dbReference>
<feature type="domain" description="ABC transporter" evidence="4">
    <location>
        <begin position="7"/>
        <end position="246"/>
    </location>
</feature>
<dbReference type="EMBL" id="VNHO01000013">
    <property type="protein sequence ID" value="TYP54191.1"/>
    <property type="molecule type" value="Genomic_DNA"/>
</dbReference>
<keyword evidence="1" id="KW-0813">Transport</keyword>
<dbReference type="InterPro" id="IPR003593">
    <property type="entry name" value="AAA+_ATPase"/>
</dbReference>
<dbReference type="RefSeq" id="WP_148867161.1">
    <property type="nucleotide sequence ID" value="NZ_VNHO01000013.1"/>
</dbReference>
<dbReference type="InterPro" id="IPR017871">
    <property type="entry name" value="ABC_transporter-like_CS"/>
</dbReference>
<name>A0A5S5AQ81_9FIRM</name>
<dbReference type="InterPro" id="IPR005670">
    <property type="entry name" value="PstB-like"/>
</dbReference>
<keyword evidence="6" id="KW-1185">Reference proteome</keyword>
<dbReference type="OrthoDB" id="9802264at2"/>
<sequence length="251" mass="28356">MTLESIISVRNLHVSYRDRKVLKGINLDIYKNRITAIMGPSGCGKSTLLRCMNRMIDLSEGARVGGKVLYRGENIYSPKIDPAQIRFRIGMVFQKPNPFPKSIFENVAFGPRINGYKGDLSALVEQSLQRAGLWDEVKDRLHENAYMLSGGQQQRLCIARALALEPEVLLLDEPCSALDPISTMHVEELIRQLKERLTIVIVTHNIQQAARVADYTAFLLQGELVEFGETSRMFTVPKDKRTEDFITGRFG</sequence>
<evidence type="ECO:0000313" key="5">
    <source>
        <dbReference type="EMBL" id="TYP54191.1"/>
    </source>
</evidence>
<reference evidence="5 6" key="1">
    <citation type="submission" date="2019-07" db="EMBL/GenBank/DDBJ databases">
        <title>Genomic Encyclopedia of Type Strains, Phase I: the one thousand microbial genomes (KMG-I) project.</title>
        <authorList>
            <person name="Kyrpides N."/>
        </authorList>
    </citation>
    <scope>NUCLEOTIDE SEQUENCE [LARGE SCALE GENOMIC DNA]</scope>
    <source>
        <strain evidence="5 6">DSM 16647</strain>
    </source>
</reference>
<dbReference type="GO" id="GO:0016020">
    <property type="term" value="C:membrane"/>
    <property type="evidence" value="ECO:0007669"/>
    <property type="project" value="InterPro"/>
</dbReference>
<dbReference type="Gene3D" id="3.40.50.300">
    <property type="entry name" value="P-loop containing nucleotide triphosphate hydrolases"/>
    <property type="match status" value="1"/>
</dbReference>
<dbReference type="Pfam" id="PF00005">
    <property type="entry name" value="ABC_tran"/>
    <property type="match status" value="1"/>
</dbReference>
<dbReference type="GO" id="GO:0005315">
    <property type="term" value="F:phosphate transmembrane transporter activity"/>
    <property type="evidence" value="ECO:0007669"/>
    <property type="project" value="InterPro"/>
</dbReference>
<organism evidence="5 6">
    <name type="scientific">Thermosediminibacter litoriperuensis</name>
    <dbReference type="NCBI Taxonomy" id="291989"/>
    <lineage>
        <taxon>Bacteria</taxon>
        <taxon>Bacillati</taxon>
        <taxon>Bacillota</taxon>
        <taxon>Clostridia</taxon>
        <taxon>Thermosediminibacterales</taxon>
        <taxon>Thermosediminibacteraceae</taxon>
        <taxon>Thermosediminibacter</taxon>
    </lineage>
</organism>
<keyword evidence="3 5" id="KW-0067">ATP-binding</keyword>
<gene>
    <name evidence="5" type="ORF">LZ11_01400</name>
</gene>
<dbReference type="PANTHER" id="PTHR43423:SF1">
    <property type="entry name" value="ABC TRANSPORTER I FAMILY MEMBER 17"/>
    <property type="match status" value="1"/>
</dbReference>
<dbReference type="InterPro" id="IPR027417">
    <property type="entry name" value="P-loop_NTPase"/>
</dbReference>
<evidence type="ECO:0000313" key="6">
    <source>
        <dbReference type="Proteomes" id="UP000322294"/>
    </source>
</evidence>
<dbReference type="GO" id="GO:0005524">
    <property type="term" value="F:ATP binding"/>
    <property type="evidence" value="ECO:0007669"/>
    <property type="project" value="UniProtKB-KW"/>
</dbReference>
<dbReference type="AlphaFoldDB" id="A0A5S5AQ81"/>
<dbReference type="NCBIfam" id="TIGR00972">
    <property type="entry name" value="3a0107s01c2"/>
    <property type="match status" value="1"/>
</dbReference>
<dbReference type="SUPFAM" id="SSF52540">
    <property type="entry name" value="P-loop containing nucleoside triphosphate hydrolases"/>
    <property type="match status" value="1"/>
</dbReference>
<dbReference type="GO" id="GO:0035435">
    <property type="term" value="P:phosphate ion transmembrane transport"/>
    <property type="evidence" value="ECO:0007669"/>
    <property type="project" value="InterPro"/>
</dbReference>
<dbReference type="PROSITE" id="PS00211">
    <property type="entry name" value="ABC_TRANSPORTER_1"/>
    <property type="match status" value="1"/>
</dbReference>
<protein>
    <submittedName>
        <fullName evidence="5">Phosphate ABC transporter ATP-binding protein, PhoT family (TC 3.A.1.7.1)</fullName>
    </submittedName>
</protein>
<accession>A0A5S5AQ81</accession>
<evidence type="ECO:0000256" key="1">
    <source>
        <dbReference type="ARBA" id="ARBA00022448"/>
    </source>
</evidence>
<dbReference type="GO" id="GO:0016887">
    <property type="term" value="F:ATP hydrolysis activity"/>
    <property type="evidence" value="ECO:0007669"/>
    <property type="project" value="InterPro"/>
</dbReference>
<dbReference type="CDD" id="cd03260">
    <property type="entry name" value="ABC_PstB_phosphate_transporter"/>
    <property type="match status" value="1"/>
</dbReference>
<dbReference type="PROSITE" id="PS50893">
    <property type="entry name" value="ABC_TRANSPORTER_2"/>
    <property type="match status" value="1"/>
</dbReference>
<dbReference type="PANTHER" id="PTHR43423">
    <property type="entry name" value="ABC TRANSPORTER I FAMILY MEMBER 17"/>
    <property type="match status" value="1"/>
</dbReference>
<keyword evidence="2" id="KW-0547">Nucleotide-binding</keyword>
<proteinExistence type="predicted"/>
<evidence type="ECO:0000256" key="3">
    <source>
        <dbReference type="ARBA" id="ARBA00022840"/>
    </source>
</evidence>
<evidence type="ECO:0000259" key="4">
    <source>
        <dbReference type="PROSITE" id="PS50893"/>
    </source>
</evidence>
<evidence type="ECO:0000256" key="2">
    <source>
        <dbReference type="ARBA" id="ARBA00022741"/>
    </source>
</evidence>
<dbReference type="SMART" id="SM00382">
    <property type="entry name" value="AAA"/>
    <property type="match status" value="1"/>
</dbReference>
<dbReference type="Proteomes" id="UP000322294">
    <property type="component" value="Unassembled WGS sequence"/>
</dbReference>
<comment type="caution">
    <text evidence="5">The sequence shown here is derived from an EMBL/GenBank/DDBJ whole genome shotgun (WGS) entry which is preliminary data.</text>
</comment>